<protein>
    <recommendedName>
        <fullName evidence="8">Nickel/cobalt efflux system</fullName>
    </recommendedName>
</protein>
<keyword evidence="7 8" id="KW-0472">Membrane</keyword>
<dbReference type="Pfam" id="PF03824">
    <property type="entry name" value="NicO"/>
    <property type="match status" value="1"/>
</dbReference>
<organism evidence="9 10">
    <name type="scientific">Crystallibacter crystallopoietes</name>
    <dbReference type="NCBI Taxonomy" id="37928"/>
    <lineage>
        <taxon>Bacteria</taxon>
        <taxon>Bacillati</taxon>
        <taxon>Actinomycetota</taxon>
        <taxon>Actinomycetes</taxon>
        <taxon>Micrococcales</taxon>
        <taxon>Micrococcaceae</taxon>
        <taxon>Crystallibacter</taxon>
    </lineage>
</organism>
<evidence type="ECO:0000256" key="2">
    <source>
        <dbReference type="ARBA" id="ARBA00010892"/>
    </source>
</evidence>
<evidence type="ECO:0000256" key="5">
    <source>
        <dbReference type="ARBA" id="ARBA00022692"/>
    </source>
</evidence>
<feature type="transmembrane region" description="Helical" evidence="8">
    <location>
        <begin position="16"/>
        <end position="39"/>
    </location>
</feature>
<keyword evidence="5 8" id="KW-0812">Transmembrane</keyword>
<evidence type="ECO:0000256" key="3">
    <source>
        <dbReference type="ARBA" id="ARBA00022448"/>
    </source>
</evidence>
<dbReference type="Proteomes" id="UP000181917">
    <property type="component" value="Unassembled WGS sequence"/>
</dbReference>
<evidence type="ECO:0000313" key="9">
    <source>
        <dbReference type="EMBL" id="SDQ45483.1"/>
    </source>
</evidence>
<evidence type="ECO:0000313" key="10">
    <source>
        <dbReference type="Proteomes" id="UP000181917"/>
    </source>
</evidence>
<dbReference type="STRING" id="37928.SAMN04489742_1180"/>
<evidence type="ECO:0000256" key="1">
    <source>
        <dbReference type="ARBA" id="ARBA00004127"/>
    </source>
</evidence>
<reference evidence="9 10" key="1">
    <citation type="submission" date="2016-10" db="EMBL/GenBank/DDBJ databases">
        <authorList>
            <person name="de Groot N.N."/>
        </authorList>
    </citation>
    <scope>NUCLEOTIDE SEQUENCE [LARGE SCALE GENOMIC DNA]</scope>
    <source>
        <strain evidence="9 10">DSM 20117</strain>
    </source>
</reference>
<feature type="transmembrane region" description="Helical" evidence="8">
    <location>
        <begin position="323"/>
        <end position="343"/>
    </location>
</feature>
<feature type="transmembrane region" description="Helical" evidence="8">
    <location>
        <begin position="136"/>
        <end position="158"/>
    </location>
</feature>
<dbReference type="GO" id="GO:0005886">
    <property type="term" value="C:plasma membrane"/>
    <property type="evidence" value="ECO:0007669"/>
    <property type="project" value="UniProtKB-SubCell"/>
</dbReference>
<evidence type="ECO:0000256" key="8">
    <source>
        <dbReference type="RuleBase" id="RU362101"/>
    </source>
</evidence>
<comment type="subcellular location">
    <subcellularLocation>
        <location evidence="8">Cell membrane</location>
        <topology evidence="8">Multi-pass membrane protein</topology>
    </subcellularLocation>
    <subcellularLocation>
        <location evidence="1">Endomembrane system</location>
        <topology evidence="1">Multi-pass membrane protein</topology>
    </subcellularLocation>
</comment>
<feature type="transmembrane region" description="Helical" evidence="8">
    <location>
        <begin position="207"/>
        <end position="230"/>
    </location>
</feature>
<feature type="transmembrane region" description="Helical" evidence="8">
    <location>
        <begin position="51"/>
        <end position="68"/>
    </location>
</feature>
<dbReference type="RefSeq" id="WP_236777278.1">
    <property type="nucleotide sequence ID" value="NZ_CP018863.1"/>
</dbReference>
<dbReference type="PANTHER" id="PTHR31611:SF0">
    <property type="entry name" value="HIGH-AFFINITY NICKEL TRANSPORT PROTEIN NIC1"/>
    <property type="match status" value="1"/>
</dbReference>
<dbReference type="GO" id="GO:0012505">
    <property type="term" value="C:endomembrane system"/>
    <property type="evidence" value="ECO:0007669"/>
    <property type="project" value="UniProtKB-SubCell"/>
</dbReference>
<dbReference type="InterPro" id="IPR004688">
    <property type="entry name" value="Ni/Co_transpt"/>
</dbReference>
<feature type="transmembrane region" description="Helical" evidence="8">
    <location>
        <begin position="236"/>
        <end position="256"/>
    </location>
</feature>
<evidence type="ECO:0000256" key="4">
    <source>
        <dbReference type="ARBA" id="ARBA00022596"/>
    </source>
</evidence>
<dbReference type="InterPro" id="IPR011541">
    <property type="entry name" value="Ni/Co_transpt_high_affinity"/>
</dbReference>
<comment type="similarity">
    <text evidence="2 8">Belongs to the NiCoT transporter (TC 2.A.52) family.</text>
</comment>
<dbReference type="GO" id="GO:0015099">
    <property type="term" value="F:nickel cation transmembrane transporter activity"/>
    <property type="evidence" value="ECO:0007669"/>
    <property type="project" value="UniProtKB-UniRule"/>
</dbReference>
<dbReference type="AlphaFoldDB" id="A0A1H1B0Q1"/>
<name>A0A1H1B0Q1_9MICC</name>
<dbReference type="NCBIfam" id="TIGR00802">
    <property type="entry name" value="nico"/>
    <property type="match status" value="1"/>
</dbReference>
<keyword evidence="6 8" id="KW-1133">Transmembrane helix</keyword>
<gene>
    <name evidence="9" type="ORF">SAMN04489742_1180</name>
</gene>
<dbReference type="PANTHER" id="PTHR31611">
    <property type="entry name" value="HIGH-AFFINITY NICKEL TRANSPORT PROTEIN NIC1"/>
    <property type="match status" value="1"/>
</dbReference>
<keyword evidence="4" id="KW-0533">Nickel</keyword>
<feature type="transmembrane region" description="Helical" evidence="8">
    <location>
        <begin position="277"/>
        <end position="303"/>
    </location>
</feature>
<keyword evidence="3 8" id="KW-0813">Transport</keyword>
<evidence type="ECO:0000256" key="6">
    <source>
        <dbReference type="ARBA" id="ARBA00022989"/>
    </source>
</evidence>
<sequence length="356" mass="38608">MKRDLQKQPAGNRRSILGMAVVIAFLLVAGWGMFFAVVLPGQYELADQAPFGLGLAFTAFVLGARHAFDADHIAAVDNTTRKLVGEGRRPVSVGFWFALGHSTVVIVAVALLAAGLNLLADQISDDDSVLASITGLWGVIVSGLFLLLIGSLNLYSFIGIARIFRQLQSGEYNEAEMEELLQNRGLINRILGPLARQIDRPWKMYPIGLLFGLGFDTATTIGLFVIGGSAALAAPWYVVLVLPVLFTAGMTLFDTLDGIFMHRAYQWAYARPVRKVYYNLMVTGMSVVVAFLVGGVGLLGLLAEKMPVQSGPLAWVASVNLENFGFMICGLFAVTWLAAVAYWKLGKIEARYSLPD</sequence>
<keyword evidence="10" id="KW-1185">Reference proteome</keyword>
<dbReference type="EMBL" id="FNKH01000002">
    <property type="protein sequence ID" value="SDQ45483.1"/>
    <property type="molecule type" value="Genomic_DNA"/>
</dbReference>
<proteinExistence type="inferred from homology"/>
<feature type="transmembrane region" description="Helical" evidence="8">
    <location>
        <begin position="91"/>
        <end position="116"/>
    </location>
</feature>
<evidence type="ECO:0000256" key="7">
    <source>
        <dbReference type="ARBA" id="ARBA00023136"/>
    </source>
</evidence>
<accession>A0A1H1B0Q1</accession>